<keyword evidence="10" id="KW-1185">Reference proteome</keyword>
<keyword evidence="2" id="KW-0479">Metal-binding</keyword>
<dbReference type="PRINTS" id="PR00755">
    <property type="entry name" value="AFLATOXINBRP"/>
</dbReference>
<dbReference type="Proteomes" id="UP000800041">
    <property type="component" value="Unassembled WGS sequence"/>
</dbReference>
<dbReference type="PANTHER" id="PTHR47338">
    <property type="entry name" value="ZN(II)2CYS6 TRANSCRIPTION FACTOR (EUROFUNG)-RELATED"/>
    <property type="match status" value="1"/>
</dbReference>
<evidence type="ECO:0000256" key="4">
    <source>
        <dbReference type="ARBA" id="ARBA00023163"/>
    </source>
</evidence>
<dbReference type="OrthoDB" id="5376052at2759"/>
<organism evidence="9 10">
    <name type="scientific">Aulographum hederae CBS 113979</name>
    <dbReference type="NCBI Taxonomy" id="1176131"/>
    <lineage>
        <taxon>Eukaryota</taxon>
        <taxon>Fungi</taxon>
        <taxon>Dikarya</taxon>
        <taxon>Ascomycota</taxon>
        <taxon>Pezizomycotina</taxon>
        <taxon>Dothideomycetes</taxon>
        <taxon>Pleosporomycetidae</taxon>
        <taxon>Aulographales</taxon>
        <taxon>Aulographaceae</taxon>
    </lineage>
</organism>
<dbReference type="AlphaFoldDB" id="A0A6G1H6B6"/>
<evidence type="ECO:0000256" key="6">
    <source>
        <dbReference type="SAM" id="Coils"/>
    </source>
</evidence>
<protein>
    <recommendedName>
        <fullName evidence="8">Zn(2)-C6 fungal-type domain-containing protein</fullName>
    </recommendedName>
</protein>
<dbReference type="InterPro" id="IPR036864">
    <property type="entry name" value="Zn2-C6_fun-type_DNA-bd_sf"/>
</dbReference>
<evidence type="ECO:0000256" key="3">
    <source>
        <dbReference type="ARBA" id="ARBA00023015"/>
    </source>
</evidence>
<feature type="region of interest" description="Disordered" evidence="7">
    <location>
        <begin position="171"/>
        <end position="195"/>
    </location>
</feature>
<feature type="compositionally biased region" description="Polar residues" evidence="7">
    <location>
        <begin position="1"/>
        <end position="13"/>
    </location>
</feature>
<evidence type="ECO:0000256" key="1">
    <source>
        <dbReference type="ARBA" id="ARBA00004123"/>
    </source>
</evidence>
<dbReference type="SMART" id="SM00066">
    <property type="entry name" value="GAL4"/>
    <property type="match status" value="1"/>
</dbReference>
<dbReference type="Pfam" id="PF04082">
    <property type="entry name" value="Fungal_trans"/>
    <property type="match status" value="1"/>
</dbReference>
<feature type="domain" description="Zn(2)-C6 fungal-type" evidence="8">
    <location>
        <begin position="75"/>
        <end position="105"/>
    </location>
</feature>
<dbReference type="GO" id="GO:0003677">
    <property type="term" value="F:DNA binding"/>
    <property type="evidence" value="ECO:0007669"/>
    <property type="project" value="InterPro"/>
</dbReference>
<sequence length="895" mass="97808">MSPRVASTTSRNSDTAKKAGPATIEVPLAAKARSTSGAGSEEVQNEEVSSGSEDGDAAENNAGGSRKRKRPMSVSCELCKQRKVKCDRGHPSCGWCVRNAQVCEYTERKKPGLRAGYGRELEARLDNLEAVLGEQQKTIALLLNNSNPRPSISHHSPHSAVVSNYEALSNPRAPLSHHESPLGLHGGSPTSSAHTVPRQAYDYQMADPRQTPDYIQSTPTNGGPTATPAVHDTRHLYDLPNPSLPPSSLNITSAPRPSQSHSMSDPDLPPYDLLYALTDLYFTHINPWCPILHRRTTLSTLFPTSPSVPLPTDDTILLHAITATTLRHSTDARLTPSLRTHHTTTSTQKVLLHALSTTSVRTLQALTILTLSLLGTAHGPPGWNALALLSRAVVQLGLAVEPSSASGAPGVASIYTLRATVLPEAEDWVEEEGRRRLFWMVYALDRWATVGTAFEFALDEREVVRRVPCRERWFEGNRAVRTAWFKGGGGAVGRDGEWFRRRIGGVAERGEVEEKDSQGAFSYYVEVVGILSDIHGFLKKPVDIGSLADVEQWQREFRRLDQALTRWKYGLPSEYGNFARIYDWGKRDRGADCGWVMLQAAYHSTVIRLHSSAAYPTTRSPIFTPSYSAVQTCLSAAENIAALCQFVSTPISSPTTSSSETMPTSPSSSLLPHLGPHFAFTLWVAARLLLVHGSTVEHTLSPAIGTLVAALGEMATWWGVAGRYASLLQRVLDEYRDSEAEAHAQNVRVGGSERQRERETPSSVKILADMRRTAFDLDFLISRQPLVRKSAYAEPVAMVPRPRPPPEQKDMEILDLFDFFNMPKLPVGFDAFDGEFSGAVGGVDENESGTVNGTGDGQVGMDGLQMDGGTGAMMNEFNITNFVIDAEADWFMKGA</sequence>
<dbReference type="SUPFAM" id="SSF57701">
    <property type="entry name" value="Zn2/Cys6 DNA-binding domain"/>
    <property type="match status" value="1"/>
</dbReference>
<dbReference type="GO" id="GO:0008270">
    <property type="term" value="F:zinc ion binding"/>
    <property type="evidence" value="ECO:0007669"/>
    <property type="project" value="InterPro"/>
</dbReference>
<dbReference type="Pfam" id="PF00172">
    <property type="entry name" value="Zn_clus"/>
    <property type="match status" value="1"/>
</dbReference>
<dbReference type="PANTHER" id="PTHR47338:SF28">
    <property type="entry name" value="C6 TRANSCRIPTION FACTOR"/>
    <property type="match status" value="1"/>
</dbReference>
<dbReference type="GO" id="GO:0000981">
    <property type="term" value="F:DNA-binding transcription factor activity, RNA polymerase II-specific"/>
    <property type="evidence" value="ECO:0007669"/>
    <property type="project" value="InterPro"/>
</dbReference>
<evidence type="ECO:0000313" key="9">
    <source>
        <dbReference type="EMBL" id="KAF1988602.1"/>
    </source>
</evidence>
<keyword evidence="3" id="KW-0805">Transcription regulation</keyword>
<accession>A0A6G1H6B6</accession>
<reference evidence="9" key="1">
    <citation type="journal article" date="2020" name="Stud. Mycol.">
        <title>101 Dothideomycetes genomes: a test case for predicting lifestyles and emergence of pathogens.</title>
        <authorList>
            <person name="Haridas S."/>
            <person name="Albert R."/>
            <person name="Binder M."/>
            <person name="Bloem J."/>
            <person name="Labutti K."/>
            <person name="Salamov A."/>
            <person name="Andreopoulos B."/>
            <person name="Baker S."/>
            <person name="Barry K."/>
            <person name="Bills G."/>
            <person name="Bluhm B."/>
            <person name="Cannon C."/>
            <person name="Castanera R."/>
            <person name="Culley D."/>
            <person name="Daum C."/>
            <person name="Ezra D."/>
            <person name="Gonzalez J."/>
            <person name="Henrissat B."/>
            <person name="Kuo A."/>
            <person name="Liang C."/>
            <person name="Lipzen A."/>
            <person name="Lutzoni F."/>
            <person name="Magnuson J."/>
            <person name="Mondo S."/>
            <person name="Nolan M."/>
            <person name="Ohm R."/>
            <person name="Pangilinan J."/>
            <person name="Park H.-J."/>
            <person name="Ramirez L."/>
            <person name="Alfaro M."/>
            <person name="Sun H."/>
            <person name="Tritt A."/>
            <person name="Yoshinaga Y."/>
            <person name="Zwiers L.-H."/>
            <person name="Turgeon B."/>
            <person name="Goodwin S."/>
            <person name="Spatafora J."/>
            <person name="Crous P."/>
            <person name="Grigoriev I."/>
        </authorList>
    </citation>
    <scope>NUCLEOTIDE SEQUENCE</scope>
    <source>
        <strain evidence="9">CBS 113979</strain>
    </source>
</reference>
<dbReference type="InterPro" id="IPR001138">
    <property type="entry name" value="Zn2Cys6_DnaBD"/>
</dbReference>
<feature type="compositionally biased region" description="Basic and acidic residues" evidence="7">
    <location>
        <begin position="751"/>
        <end position="760"/>
    </location>
</feature>
<dbReference type="PROSITE" id="PS50048">
    <property type="entry name" value="ZN2_CY6_FUNGAL_2"/>
    <property type="match status" value="1"/>
</dbReference>
<dbReference type="PROSITE" id="PS00463">
    <property type="entry name" value="ZN2_CY6_FUNGAL_1"/>
    <property type="match status" value="1"/>
</dbReference>
<dbReference type="Gene3D" id="4.10.240.10">
    <property type="entry name" value="Zn(2)-C6 fungal-type DNA-binding domain"/>
    <property type="match status" value="1"/>
</dbReference>
<feature type="compositionally biased region" description="Low complexity" evidence="7">
    <location>
        <begin position="218"/>
        <end position="229"/>
    </location>
</feature>
<feature type="coiled-coil region" evidence="6">
    <location>
        <begin position="118"/>
        <end position="145"/>
    </location>
</feature>
<feature type="region of interest" description="Disordered" evidence="7">
    <location>
        <begin position="1"/>
        <end position="74"/>
    </location>
</feature>
<dbReference type="EMBL" id="ML977148">
    <property type="protein sequence ID" value="KAF1988602.1"/>
    <property type="molecule type" value="Genomic_DNA"/>
</dbReference>
<feature type="compositionally biased region" description="Polar residues" evidence="7">
    <location>
        <begin position="251"/>
        <end position="263"/>
    </location>
</feature>
<gene>
    <name evidence="9" type="ORF">K402DRAFT_27383</name>
</gene>
<proteinExistence type="predicted"/>
<evidence type="ECO:0000256" key="5">
    <source>
        <dbReference type="ARBA" id="ARBA00023242"/>
    </source>
</evidence>
<dbReference type="CDD" id="cd12148">
    <property type="entry name" value="fungal_TF_MHR"/>
    <property type="match status" value="1"/>
</dbReference>
<keyword evidence="6" id="KW-0175">Coiled coil</keyword>
<dbReference type="GO" id="GO:0006351">
    <property type="term" value="P:DNA-templated transcription"/>
    <property type="evidence" value="ECO:0007669"/>
    <property type="project" value="InterPro"/>
</dbReference>
<dbReference type="CDD" id="cd00067">
    <property type="entry name" value="GAL4"/>
    <property type="match status" value="1"/>
</dbReference>
<keyword evidence="5" id="KW-0539">Nucleus</keyword>
<comment type="subcellular location">
    <subcellularLocation>
        <location evidence="1">Nucleus</location>
    </subcellularLocation>
</comment>
<dbReference type="InterPro" id="IPR007219">
    <property type="entry name" value="XnlR_reg_dom"/>
</dbReference>
<evidence type="ECO:0000259" key="8">
    <source>
        <dbReference type="PROSITE" id="PS50048"/>
    </source>
</evidence>
<evidence type="ECO:0000256" key="2">
    <source>
        <dbReference type="ARBA" id="ARBA00022723"/>
    </source>
</evidence>
<evidence type="ECO:0000256" key="7">
    <source>
        <dbReference type="SAM" id="MobiDB-lite"/>
    </source>
</evidence>
<evidence type="ECO:0000313" key="10">
    <source>
        <dbReference type="Proteomes" id="UP000800041"/>
    </source>
</evidence>
<dbReference type="InterPro" id="IPR050815">
    <property type="entry name" value="TF_fung"/>
</dbReference>
<dbReference type="GO" id="GO:0005634">
    <property type="term" value="C:nucleus"/>
    <property type="evidence" value="ECO:0007669"/>
    <property type="project" value="UniProtKB-SubCell"/>
</dbReference>
<name>A0A6G1H6B6_9PEZI</name>
<keyword evidence="4" id="KW-0804">Transcription</keyword>
<feature type="region of interest" description="Disordered" evidence="7">
    <location>
        <begin position="742"/>
        <end position="761"/>
    </location>
</feature>
<feature type="region of interest" description="Disordered" evidence="7">
    <location>
        <begin position="209"/>
        <end position="265"/>
    </location>
</feature>